<reference evidence="9 10" key="1">
    <citation type="submission" date="2024-09" db="EMBL/GenBank/DDBJ databases">
        <authorList>
            <person name="Sun Q."/>
            <person name="Mori K."/>
        </authorList>
    </citation>
    <scope>NUCLEOTIDE SEQUENCE [LARGE SCALE GENOMIC DNA]</scope>
    <source>
        <strain evidence="9 10">CICC 10874</strain>
    </source>
</reference>
<feature type="transmembrane region" description="Helical" evidence="7">
    <location>
        <begin position="68"/>
        <end position="91"/>
    </location>
</feature>
<dbReference type="InterPro" id="IPR000326">
    <property type="entry name" value="PAP2/HPO"/>
</dbReference>
<gene>
    <name evidence="9" type="ORF">ACFFF6_07240</name>
</gene>
<keyword evidence="4" id="KW-0378">Hydrolase</keyword>
<dbReference type="PANTHER" id="PTHR14969:SF62">
    <property type="entry name" value="DECAPRENYLPHOSPHORYL-5-PHOSPHORIBOSE PHOSPHATASE RV3807C-RELATED"/>
    <property type="match status" value="1"/>
</dbReference>
<proteinExistence type="predicted"/>
<evidence type="ECO:0000256" key="5">
    <source>
        <dbReference type="ARBA" id="ARBA00022989"/>
    </source>
</evidence>
<keyword evidence="10" id="KW-1185">Reference proteome</keyword>
<dbReference type="Gene3D" id="1.20.144.10">
    <property type="entry name" value="Phosphatidic acid phosphatase type 2/haloperoxidase"/>
    <property type="match status" value="1"/>
</dbReference>
<feature type="transmembrane region" description="Helical" evidence="7">
    <location>
        <begin position="205"/>
        <end position="224"/>
    </location>
</feature>
<feature type="transmembrane region" description="Helical" evidence="7">
    <location>
        <begin position="174"/>
        <end position="193"/>
    </location>
</feature>
<comment type="subcellular location">
    <subcellularLocation>
        <location evidence="1">Cell membrane</location>
        <topology evidence="1">Multi-pass membrane protein</topology>
    </subcellularLocation>
</comment>
<dbReference type="RefSeq" id="WP_376979551.1">
    <property type="nucleotide sequence ID" value="NZ_JBHLSV010000006.1"/>
</dbReference>
<feature type="domain" description="Phosphatidic acid phosphatase type 2/haloperoxidase" evidence="8">
    <location>
        <begin position="103"/>
        <end position="216"/>
    </location>
</feature>
<feature type="transmembrane region" description="Helical" evidence="7">
    <location>
        <begin position="21"/>
        <end position="48"/>
    </location>
</feature>
<evidence type="ECO:0000256" key="7">
    <source>
        <dbReference type="SAM" id="Phobius"/>
    </source>
</evidence>
<keyword evidence="2" id="KW-1003">Cell membrane</keyword>
<dbReference type="PANTHER" id="PTHR14969">
    <property type="entry name" value="SPHINGOSINE-1-PHOSPHATE PHOSPHOHYDROLASE"/>
    <property type="match status" value="1"/>
</dbReference>
<dbReference type="SUPFAM" id="SSF48317">
    <property type="entry name" value="Acid phosphatase/Vanadium-dependent haloperoxidase"/>
    <property type="match status" value="1"/>
</dbReference>
<evidence type="ECO:0000256" key="1">
    <source>
        <dbReference type="ARBA" id="ARBA00004651"/>
    </source>
</evidence>
<evidence type="ECO:0000313" key="10">
    <source>
        <dbReference type="Proteomes" id="UP001589793"/>
    </source>
</evidence>
<dbReference type="EMBL" id="JBHLSV010000006">
    <property type="protein sequence ID" value="MFC0673746.1"/>
    <property type="molecule type" value="Genomic_DNA"/>
</dbReference>
<evidence type="ECO:0000259" key="8">
    <source>
        <dbReference type="SMART" id="SM00014"/>
    </source>
</evidence>
<keyword evidence="3 7" id="KW-0812">Transmembrane</keyword>
<dbReference type="Pfam" id="PF01569">
    <property type="entry name" value="PAP2"/>
    <property type="match status" value="1"/>
</dbReference>
<comment type="caution">
    <text evidence="9">The sequence shown here is derived from an EMBL/GenBank/DDBJ whole genome shotgun (WGS) entry which is preliminary data.</text>
</comment>
<evidence type="ECO:0000256" key="3">
    <source>
        <dbReference type="ARBA" id="ARBA00022692"/>
    </source>
</evidence>
<keyword evidence="5 7" id="KW-1133">Transmembrane helix</keyword>
<protein>
    <submittedName>
        <fullName evidence="9">Phosphatase PAP2 family protein</fullName>
    </submittedName>
</protein>
<evidence type="ECO:0000256" key="2">
    <source>
        <dbReference type="ARBA" id="ARBA00022475"/>
    </source>
</evidence>
<accession>A0ABV6R9S8</accession>
<feature type="transmembrane region" description="Helical" evidence="7">
    <location>
        <begin position="149"/>
        <end position="167"/>
    </location>
</feature>
<organism evidence="9 10">
    <name type="scientific">Brachybacterium hainanense</name>
    <dbReference type="NCBI Taxonomy" id="1541174"/>
    <lineage>
        <taxon>Bacteria</taxon>
        <taxon>Bacillati</taxon>
        <taxon>Actinomycetota</taxon>
        <taxon>Actinomycetes</taxon>
        <taxon>Micrococcales</taxon>
        <taxon>Dermabacteraceae</taxon>
        <taxon>Brachybacterium</taxon>
    </lineage>
</organism>
<dbReference type="InterPro" id="IPR036938">
    <property type="entry name" value="PAP2/HPO_sf"/>
</dbReference>
<dbReference type="SMART" id="SM00014">
    <property type="entry name" value="acidPPc"/>
    <property type="match status" value="1"/>
</dbReference>
<sequence length="239" mass="24874">MPRDHPSPFSSPPALRLRAALPWTGLAAVALLAVTLLGLLLLASPSLLRADQALVRTVNDVHSPAADALARAIDVGLGPLGSAILFALLVALSLARHRCGRDALWTAAVIGLPWLAAQLVKQVVRRDRPDLADLLHVLVTQPHSTSFPSGHTAFAAALACALVLALPRGRGRRLAVAGGVLFVLLVAWSRVALGMHHVSDVTASILLVPVIALCTARTLAALGLSRSSGSGARSVPRPR</sequence>
<evidence type="ECO:0000256" key="4">
    <source>
        <dbReference type="ARBA" id="ARBA00022801"/>
    </source>
</evidence>
<name>A0ABV6R9S8_9MICO</name>
<keyword evidence="6 7" id="KW-0472">Membrane</keyword>
<dbReference type="Proteomes" id="UP001589793">
    <property type="component" value="Unassembled WGS sequence"/>
</dbReference>
<evidence type="ECO:0000313" key="9">
    <source>
        <dbReference type="EMBL" id="MFC0673746.1"/>
    </source>
</evidence>
<feature type="transmembrane region" description="Helical" evidence="7">
    <location>
        <begin position="103"/>
        <end position="120"/>
    </location>
</feature>
<evidence type="ECO:0000256" key="6">
    <source>
        <dbReference type="ARBA" id="ARBA00023136"/>
    </source>
</evidence>